<name>Q8TMJ7_METAC</name>
<accession>Q8TMJ7</accession>
<dbReference type="STRING" id="188937.MA_2660"/>
<protein>
    <recommendedName>
        <fullName evidence="1">MEDS domain-containing protein</fullName>
    </recommendedName>
</protein>
<dbReference type="InParanoid" id="Q8TMJ7"/>
<dbReference type="KEGG" id="mac:MA_2660"/>
<dbReference type="EnsemblBacteria" id="AAM06038">
    <property type="protein sequence ID" value="AAM06038"/>
    <property type="gene ID" value="MA_2660"/>
</dbReference>
<dbReference type="EMBL" id="AE010299">
    <property type="protein sequence ID" value="AAM06038.1"/>
    <property type="molecule type" value="Genomic_DNA"/>
</dbReference>
<proteinExistence type="predicted"/>
<organism evidence="2 3">
    <name type="scientific">Methanosarcina acetivorans (strain ATCC 35395 / DSM 2834 / JCM 12185 / C2A)</name>
    <dbReference type="NCBI Taxonomy" id="188937"/>
    <lineage>
        <taxon>Archaea</taxon>
        <taxon>Methanobacteriati</taxon>
        <taxon>Methanobacteriota</taxon>
        <taxon>Stenosarchaea group</taxon>
        <taxon>Methanomicrobia</taxon>
        <taxon>Methanosarcinales</taxon>
        <taxon>Methanosarcinaceae</taxon>
        <taxon>Methanosarcina</taxon>
    </lineage>
</organism>
<dbReference type="OrthoDB" id="134017at2157"/>
<sequence>MKNNIRNSGIDIIGNVPWGTHFCQFYQTTEDSMDISIPFIKAGLENDELCLWLISEPLNIEEVKEALGKTISDFDVCPGRGQIELAACNDWYIKEGIFDQEKALNALVEKTNKALARGYNGLRVIQNLRWSIFIRLMF</sequence>
<keyword evidence="3" id="KW-1185">Reference proteome</keyword>
<evidence type="ECO:0000313" key="2">
    <source>
        <dbReference type="EMBL" id="AAM06038.1"/>
    </source>
</evidence>
<dbReference type="Pfam" id="PF14417">
    <property type="entry name" value="MEDS"/>
    <property type="match status" value="1"/>
</dbReference>
<dbReference type="Proteomes" id="UP000002487">
    <property type="component" value="Chromosome"/>
</dbReference>
<dbReference type="AlphaFoldDB" id="Q8TMJ7"/>
<gene>
    <name evidence="2" type="ordered locus">MA_2660</name>
</gene>
<reference evidence="2 3" key="1">
    <citation type="journal article" date="2002" name="Genome Res.">
        <title>The genome of Methanosarcina acetivorans reveals extensive metabolic and physiological diversity.</title>
        <authorList>
            <person name="Galagan J.E."/>
            <person name="Nusbaum C."/>
            <person name="Roy A."/>
            <person name="Endrizzi M.G."/>
            <person name="Macdonald P."/>
            <person name="FitzHugh W."/>
            <person name="Calvo S."/>
            <person name="Engels R."/>
            <person name="Smirnov S."/>
            <person name="Atnoor D."/>
            <person name="Brown A."/>
            <person name="Allen N."/>
            <person name="Naylor J."/>
            <person name="Stange-Thomann N."/>
            <person name="DeArellano K."/>
            <person name="Johnson R."/>
            <person name="Linton L."/>
            <person name="McEwan P."/>
            <person name="McKernan K."/>
            <person name="Talamas J."/>
            <person name="Tirrell A."/>
            <person name="Ye W."/>
            <person name="Zimmer A."/>
            <person name="Barber R.D."/>
            <person name="Cann I."/>
            <person name="Graham D.E."/>
            <person name="Grahame D.A."/>
            <person name="Guss A."/>
            <person name="Hedderich R."/>
            <person name="Ingram-Smith C."/>
            <person name="Kuettner C.H."/>
            <person name="Krzycki J.A."/>
            <person name="Leigh J.A."/>
            <person name="Li W."/>
            <person name="Liu J."/>
            <person name="Mukhopadhyay B."/>
            <person name="Reeve J.N."/>
            <person name="Smith K."/>
            <person name="Springer T.A."/>
            <person name="Umayam L.A."/>
            <person name="White O."/>
            <person name="White R.H."/>
            <person name="de Macario E.C."/>
            <person name="Ferry J.G."/>
            <person name="Jarrell K.F."/>
            <person name="Jing H."/>
            <person name="Macario A.J.L."/>
            <person name="Paulsen I."/>
            <person name="Pritchett M."/>
            <person name="Sowers K.R."/>
            <person name="Swanson R.V."/>
            <person name="Zinder S.H."/>
            <person name="Lander E."/>
            <person name="Metcalf W.W."/>
            <person name="Birren B."/>
        </authorList>
    </citation>
    <scope>NUCLEOTIDE SEQUENCE [LARGE SCALE GENOMIC DNA]</scope>
    <source>
        <strain evidence="3">ATCC 35395 / DSM 2834 / JCM 12185 / C2A</strain>
    </source>
</reference>
<dbReference type="GeneID" id="1474549"/>
<evidence type="ECO:0000313" key="3">
    <source>
        <dbReference type="Proteomes" id="UP000002487"/>
    </source>
</evidence>
<dbReference type="RefSeq" id="WP_011022620.1">
    <property type="nucleotide sequence ID" value="NC_003552.1"/>
</dbReference>
<evidence type="ECO:0000259" key="1">
    <source>
        <dbReference type="Pfam" id="PF14417"/>
    </source>
</evidence>
<dbReference type="HOGENOM" id="CLU_1850622_0_0_2"/>
<dbReference type="InterPro" id="IPR025847">
    <property type="entry name" value="MEDS_domain"/>
</dbReference>
<feature type="domain" description="MEDS" evidence="1">
    <location>
        <begin position="20"/>
        <end position="131"/>
    </location>
</feature>